<feature type="region of interest" description="Disordered" evidence="1">
    <location>
        <begin position="906"/>
        <end position="929"/>
    </location>
</feature>
<feature type="region of interest" description="Disordered" evidence="1">
    <location>
        <begin position="325"/>
        <end position="419"/>
    </location>
</feature>
<dbReference type="GO" id="GO:0015074">
    <property type="term" value="P:DNA integration"/>
    <property type="evidence" value="ECO:0007669"/>
    <property type="project" value="InterPro"/>
</dbReference>
<dbReference type="Gene3D" id="3.30.70.270">
    <property type="match status" value="2"/>
</dbReference>
<dbReference type="CDD" id="cd09279">
    <property type="entry name" value="RNase_HI_like"/>
    <property type="match status" value="1"/>
</dbReference>
<dbReference type="InterPro" id="IPR012337">
    <property type="entry name" value="RNaseH-like_sf"/>
</dbReference>
<dbReference type="SUPFAM" id="SSF56672">
    <property type="entry name" value="DNA/RNA polymerases"/>
    <property type="match status" value="1"/>
</dbReference>
<feature type="compositionally biased region" description="Basic residues" evidence="1">
    <location>
        <begin position="403"/>
        <end position="412"/>
    </location>
</feature>
<dbReference type="InterPro" id="IPR001584">
    <property type="entry name" value="Integrase_cat-core"/>
</dbReference>
<dbReference type="CDD" id="cd00303">
    <property type="entry name" value="retropepsin_like"/>
    <property type="match status" value="1"/>
</dbReference>
<feature type="region of interest" description="Disordered" evidence="1">
    <location>
        <begin position="595"/>
        <end position="651"/>
    </location>
</feature>
<feature type="compositionally biased region" description="Basic and acidic residues" evidence="1">
    <location>
        <begin position="363"/>
        <end position="385"/>
    </location>
</feature>
<dbReference type="Gene3D" id="3.30.420.10">
    <property type="entry name" value="Ribonuclease H-like superfamily/Ribonuclease H"/>
    <property type="match status" value="2"/>
</dbReference>
<evidence type="ECO:0000256" key="1">
    <source>
        <dbReference type="SAM" id="MobiDB-lite"/>
    </source>
</evidence>
<organism evidence="3">
    <name type="scientific">Oryza sativa subsp. japonica</name>
    <name type="common">Rice</name>
    <dbReference type="NCBI Taxonomy" id="39947"/>
    <lineage>
        <taxon>Eukaryota</taxon>
        <taxon>Viridiplantae</taxon>
        <taxon>Streptophyta</taxon>
        <taxon>Embryophyta</taxon>
        <taxon>Tracheophyta</taxon>
        <taxon>Spermatophyta</taxon>
        <taxon>Magnoliopsida</taxon>
        <taxon>Liliopsida</taxon>
        <taxon>Poales</taxon>
        <taxon>Poaceae</taxon>
        <taxon>BOP clade</taxon>
        <taxon>Oryzoideae</taxon>
        <taxon>Oryzeae</taxon>
        <taxon>Oryzinae</taxon>
        <taxon>Oryza</taxon>
        <taxon>Oryza sativa</taxon>
    </lineage>
</organism>
<dbReference type="GO" id="GO:0003676">
    <property type="term" value="F:nucleic acid binding"/>
    <property type="evidence" value="ECO:0007669"/>
    <property type="project" value="InterPro"/>
</dbReference>
<dbReference type="PANTHER" id="PTHR48475">
    <property type="entry name" value="RIBONUCLEASE H"/>
    <property type="match status" value="1"/>
</dbReference>
<feature type="compositionally biased region" description="Polar residues" evidence="1">
    <location>
        <begin position="325"/>
        <end position="334"/>
    </location>
</feature>
<evidence type="ECO:0000313" key="3">
    <source>
        <dbReference type="EMBL" id="ABA93602.2"/>
    </source>
</evidence>
<feature type="domain" description="Integrase catalytic" evidence="2">
    <location>
        <begin position="1469"/>
        <end position="1635"/>
    </location>
</feature>
<dbReference type="InterPro" id="IPR005162">
    <property type="entry name" value="Retrotrans_gag_dom"/>
</dbReference>
<dbReference type="PANTHER" id="PTHR48475:SF2">
    <property type="entry name" value="RIBONUCLEASE H"/>
    <property type="match status" value="1"/>
</dbReference>
<dbReference type="InterPro" id="IPR000477">
    <property type="entry name" value="RT_dom"/>
</dbReference>
<dbReference type="InterPro" id="IPR002156">
    <property type="entry name" value="RNaseH_domain"/>
</dbReference>
<reference evidence="3" key="2">
    <citation type="submission" date="2005-04" db="EMBL/GenBank/DDBJ databases">
        <authorList>
            <person name="Buell C.R."/>
            <person name="Wing R.A."/>
            <person name="McCombie W.A."/>
            <person name="Ouyang S."/>
        </authorList>
    </citation>
    <scope>NUCLEOTIDE SEQUENCE</scope>
</reference>
<dbReference type="Pfam" id="PF00665">
    <property type="entry name" value="rve"/>
    <property type="match status" value="1"/>
</dbReference>
<gene>
    <name evidence="3" type="ordered locus">LOC_Os11g28730</name>
</gene>
<name>Q2R4E8_ORYSJ</name>
<reference evidence="3" key="1">
    <citation type="journal article" date="2005" name="BMC Biol.">
        <title>The sequence of rice chromosomes 11 and 12, rich in disease resistance genes and recent gene duplications.</title>
        <authorList>
            <consortium name="The rice chromosomes 11 and 12 sequencing consortia"/>
        </authorList>
    </citation>
    <scope>NUCLEOTIDE SEQUENCE [LARGE SCALE GENOMIC DNA]</scope>
</reference>
<dbReference type="PROSITE" id="PS50994">
    <property type="entry name" value="INTEGRASE"/>
    <property type="match status" value="1"/>
</dbReference>
<reference evidence="3" key="3">
    <citation type="submission" date="2006-01" db="EMBL/GenBank/DDBJ databases">
        <authorList>
            <person name="Buell R."/>
        </authorList>
    </citation>
    <scope>NUCLEOTIDE SEQUENCE</scope>
</reference>
<dbReference type="SUPFAM" id="SSF53098">
    <property type="entry name" value="Ribonuclease H-like"/>
    <property type="match status" value="2"/>
</dbReference>
<dbReference type="Pfam" id="PF13456">
    <property type="entry name" value="RVT_3"/>
    <property type="match status" value="1"/>
</dbReference>
<accession>Q2R4E8</accession>
<proteinExistence type="predicted"/>
<feature type="compositionally biased region" description="Polar residues" evidence="1">
    <location>
        <begin position="906"/>
        <end position="917"/>
    </location>
</feature>
<protein>
    <submittedName>
        <fullName evidence="3">Retrotransposon protein, putative, Ty3-gypsy subclass</fullName>
    </submittedName>
</protein>
<dbReference type="GO" id="GO:0004523">
    <property type="term" value="F:RNA-DNA hybrid ribonuclease activity"/>
    <property type="evidence" value="ECO:0007669"/>
    <property type="project" value="InterPro"/>
</dbReference>
<dbReference type="Gene3D" id="3.10.10.10">
    <property type="entry name" value="HIV Type 1 Reverse Transcriptase, subunit A, domain 1"/>
    <property type="match status" value="1"/>
</dbReference>
<feature type="compositionally biased region" description="Basic and acidic residues" evidence="1">
    <location>
        <begin position="204"/>
        <end position="265"/>
    </location>
</feature>
<feature type="region of interest" description="Disordered" evidence="1">
    <location>
        <begin position="203"/>
        <end position="268"/>
    </location>
</feature>
<feature type="compositionally biased region" description="Basic and acidic residues" evidence="1">
    <location>
        <begin position="690"/>
        <end position="705"/>
    </location>
</feature>
<dbReference type="Pfam" id="PF00078">
    <property type="entry name" value="RVT_1"/>
    <property type="match status" value="1"/>
</dbReference>
<sequence>MGSVSGIDDLVFPPGQTFRFGSLDFVTNNFGKISLLDSVSDQSGENRISVPFGLPNAAESYFKTISIESDSNHSGEIASSPTTPNRDDGAYPLVLMKLPDDLAAISITTASPSRRPRRKSASTPISPSFREVGVILQPLGTVSTDQLDDHYSSPTVDSRPTDIMEYDEFSSRYHDPDLDDFDGSLDDNYTPLYFGVFMADNETEEQRQARETEARREFERRRLEEEHQAQEQERLRREQQERERTAKEAEDRRQRALEAGRRARDLIGQQDVEETPVFRTPQQNAVAAITLLDTLLKENELNQSDHVVNILNQTKTMIAASVPVNSESVHTPTGSRVPHFRSHDYRHPSLSITGAGSNRRSRGHDERSIHSPPDQYRERRVERPRSPPRRRPVDLRGTIIQRRAARGHHHSPNRHDDDLDGVAAFTDDLRRVDWPAGFKPTGIEKYDGTTNPESWLTVYGLAIRAAGGDNKAMANYLPVALADSARSWLHGLPRGTIGSWAELRDHFIANFQGTFERPGTQYDLYNVIQKSGESLRDYIRRFSEQRNKISDITDDVIIAAFTKGIRHEELVGKFGRKPPRTVKLMFEKANEYAKAEDAVTASKQSGLSWKPKKDTPASGGGGSNNHKDRKRKPAELVATASHSSRQRSRVNTFDKIMNSQCPHHPNSNHVAKDCFIYKQFADQYAKSTRKNPDEEQSTSRKKDDGDTPAGFQDHRKELNHIFGGPLAYESKRKHKLTEREINAVQPDTPQYLRWSEIAIKFDRSDHPDRVVHPGRYPLVLDPVVRNVKLRRTLIDGGSALNILFAKTLDDMQIPRSELKPSNAPFHGVIPGLSATPLGQITLPVTFGTRENFRTENISFEVADFETAYHAILGRPALAKFMAVPHYTYTIRTRQEGRDQGGINQAVSSRLHQRSPSSRLAGKPGSSSEENRAMAHIRLKESDCLKTSFITPFGAYCYVTMPFGLKNAGATYQRMIQRCFSTQIGRNVEAYVDDVVVKTKQKDDLILDLEETFASIRAFRMKLNPEKCTFGVPSGKLLGFMVSHRGIQANPEKVTAILNMKPPSTQKDVQKLTGCMAALSRFVSRLGERGMPFFKLLKKTDDFQWGPEAQKAFEDFKKLLTEPPVLASPHPQEPLLLYVSATSQVVSTVLVVEREEEGHVQKVQRPIYFVSEVLSDSKTRYPQVQKLLYGILITTRKLSHYFQGVVLISPTGERLSYVLWIHFSASHNVAEYEALLHGLRIAISLGIKRLIVRGDSQLVVNQVMKEWSCLDDNMMAYRQEVRKLEDKFDGLELSHVLRHNNEAADRLANFGSKREAAPSDVFVEHLYTPTVPHKDTTQVTSTHDAAMVEVDWREPLIRFLTSQELPQDKDEAERISRRSKLYVLHEAELYKKSPSGILQRCVSLEEGRQLLQDIHSGICGNHAAARTIVGKAYRQGFFWPTAVSDADKIVRTCEGCQFFARQIHLPAQELQTIPLSWPFAVWGLDMVGPFKKAVGGYTHLFVAIDKFSKWIEAKPVVTITADNARDFFINIVHRFGVPNRIITDNGTQFTGGVFKDFCEDFGIKICYASVAHPMSNGQVERANGMILQGIKARVFDRLKPYAGKWVQQLPSVLWSLRTTPSRATGQSPFFLVYGAEAMLPSEVEFESLRFRNFREERYEEDRVDDLHRLEEVREAALIRSARYLQGLRRYHNRNVRSRAFLVGDLVLRKIQTTRDRHKLSPLWEGPFIISEVTRPGSYRLKRKDGTLVDNSWNIEHLRRFYA</sequence>
<dbReference type="CDD" id="cd01647">
    <property type="entry name" value="RT_LTR"/>
    <property type="match status" value="1"/>
</dbReference>
<dbReference type="EMBL" id="DP000010">
    <property type="protein sequence ID" value="ABA93602.2"/>
    <property type="molecule type" value="Genomic_DNA"/>
</dbReference>
<feature type="region of interest" description="Disordered" evidence="1">
    <location>
        <begin position="686"/>
        <end position="716"/>
    </location>
</feature>
<dbReference type="Pfam" id="PF03732">
    <property type="entry name" value="Retrotrans_gag"/>
    <property type="match status" value="1"/>
</dbReference>
<dbReference type="InterPro" id="IPR043128">
    <property type="entry name" value="Rev_trsase/Diguanyl_cyclase"/>
</dbReference>
<dbReference type="InterPro" id="IPR043502">
    <property type="entry name" value="DNA/RNA_pol_sf"/>
</dbReference>
<dbReference type="InterPro" id="IPR036397">
    <property type="entry name" value="RNaseH_sf"/>
</dbReference>
<evidence type="ECO:0000259" key="2">
    <source>
        <dbReference type="PROSITE" id="PS50994"/>
    </source>
</evidence>
<dbReference type="Gene3D" id="1.10.340.70">
    <property type="match status" value="1"/>
</dbReference>